<comment type="caution">
    <text evidence="11">The sequence shown here is derived from an EMBL/GenBank/DDBJ whole genome shotgun (WGS) entry which is preliminary data.</text>
</comment>
<evidence type="ECO:0000256" key="8">
    <source>
        <dbReference type="PROSITE-ProRule" id="PRU00268"/>
    </source>
</evidence>
<evidence type="ECO:0000256" key="2">
    <source>
        <dbReference type="ARBA" id="ARBA00008945"/>
    </source>
</evidence>
<keyword evidence="5 8" id="KW-0687">Ribonucleoprotein</keyword>
<dbReference type="InterPro" id="IPR013810">
    <property type="entry name" value="Ribosomal_uS5_N"/>
</dbReference>
<dbReference type="FunFam" id="3.30.160.20:FF:000022">
    <property type="entry name" value="28S ribosomal protein S5, mitochondrial"/>
    <property type="match status" value="1"/>
</dbReference>
<comment type="subcellular location">
    <subcellularLocation>
        <location evidence="1">Mitochondrion</location>
    </subcellularLocation>
</comment>
<dbReference type="GO" id="GO:0005763">
    <property type="term" value="C:mitochondrial small ribosomal subunit"/>
    <property type="evidence" value="ECO:0007669"/>
    <property type="project" value="UniProtKB-ARBA"/>
</dbReference>
<keyword evidence="12" id="KW-1185">Reference proteome</keyword>
<dbReference type="OrthoDB" id="309483at2759"/>
<evidence type="ECO:0000256" key="4">
    <source>
        <dbReference type="ARBA" id="ARBA00023128"/>
    </source>
</evidence>
<evidence type="ECO:0000313" key="12">
    <source>
        <dbReference type="Proteomes" id="UP000187283"/>
    </source>
</evidence>
<dbReference type="Proteomes" id="UP000187283">
    <property type="component" value="Unassembled WGS sequence"/>
</dbReference>
<dbReference type="GO" id="GO:0005743">
    <property type="term" value="C:mitochondrial inner membrane"/>
    <property type="evidence" value="ECO:0007669"/>
    <property type="project" value="UniProtKB-ARBA"/>
</dbReference>
<evidence type="ECO:0000256" key="3">
    <source>
        <dbReference type="ARBA" id="ARBA00022980"/>
    </source>
</evidence>
<dbReference type="FunFam" id="3.30.230.10:FF:000002">
    <property type="entry name" value="30S ribosomal protein S5"/>
    <property type="match status" value="1"/>
</dbReference>
<evidence type="ECO:0000313" key="11">
    <source>
        <dbReference type="EMBL" id="OMJ18064.1"/>
    </source>
</evidence>
<keyword evidence="3 8" id="KW-0689">Ribosomal protein</keyword>
<dbReference type="EMBL" id="LSSN01001854">
    <property type="protein sequence ID" value="OMJ18064.1"/>
    <property type="molecule type" value="Genomic_DNA"/>
</dbReference>
<dbReference type="GO" id="GO:0003735">
    <property type="term" value="F:structural constituent of ribosome"/>
    <property type="evidence" value="ECO:0007669"/>
    <property type="project" value="UniProtKB-UniRule"/>
</dbReference>
<dbReference type="InterPro" id="IPR005324">
    <property type="entry name" value="Ribosomal_uS5_C"/>
</dbReference>
<gene>
    <name evidence="11" type="ORF">AYI70_g5584</name>
</gene>
<dbReference type="Gene3D" id="3.30.160.20">
    <property type="match status" value="1"/>
</dbReference>
<proteinExistence type="inferred from homology"/>
<evidence type="ECO:0000256" key="9">
    <source>
        <dbReference type="RuleBase" id="RU003823"/>
    </source>
</evidence>
<dbReference type="PROSITE" id="PS50881">
    <property type="entry name" value="S5_DSRBD"/>
    <property type="match status" value="1"/>
</dbReference>
<organism evidence="11 12">
    <name type="scientific">Smittium culicis</name>
    <dbReference type="NCBI Taxonomy" id="133412"/>
    <lineage>
        <taxon>Eukaryota</taxon>
        <taxon>Fungi</taxon>
        <taxon>Fungi incertae sedis</taxon>
        <taxon>Zoopagomycota</taxon>
        <taxon>Kickxellomycotina</taxon>
        <taxon>Harpellomycetes</taxon>
        <taxon>Harpellales</taxon>
        <taxon>Legeriomycetaceae</taxon>
        <taxon>Smittium</taxon>
    </lineage>
</organism>
<evidence type="ECO:0000256" key="5">
    <source>
        <dbReference type="ARBA" id="ARBA00023274"/>
    </source>
</evidence>
<dbReference type="SUPFAM" id="SSF54768">
    <property type="entry name" value="dsRNA-binding domain-like"/>
    <property type="match status" value="1"/>
</dbReference>
<name>A0A1R1XTW9_9FUNG</name>
<dbReference type="Pfam" id="PF03719">
    <property type="entry name" value="Ribosomal_S5_C"/>
    <property type="match status" value="1"/>
</dbReference>
<dbReference type="InterPro" id="IPR018192">
    <property type="entry name" value="Ribosomal_uS5_N_CS"/>
</dbReference>
<dbReference type="InterPro" id="IPR000851">
    <property type="entry name" value="Ribosomal_uS5"/>
</dbReference>
<dbReference type="Pfam" id="PF00333">
    <property type="entry name" value="Ribosomal_S5"/>
    <property type="match status" value="1"/>
</dbReference>
<dbReference type="Gene3D" id="3.30.230.10">
    <property type="match status" value="1"/>
</dbReference>
<dbReference type="InterPro" id="IPR020568">
    <property type="entry name" value="Ribosomal_Su5_D2-typ_SF"/>
</dbReference>
<dbReference type="PANTHER" id="PTHR48277">
    <property type="entry name" value="MITOCHONDRIAL RIBOSOMAL PROTEIN S5"/>
    <property type="match status" value="1"/>
</dbReference>
<dbReference type="AlphaFoldDB" id="A0A1R1XTW9"/>
<evidence type="ECO:0000256" key="1">
    <source>
        <dbReference type="ARBA" id="ARBA00004173"/>
    </source>
</evidence>
<comment type="similarity">
    <text evidence="2 9">Belongs to the universal ribosomal protein uS5 family.</text>
</comment>
<keyword evidence="4" id="KW-0496">Mitochondrion</keyword>
<dbReference type="InterPro" id="IPR014721">
    <property type="entry name" value="Ribsml_uS5_D2-typ_fold_subgr"/>
</dbReference>
<protein>
    <recommendedName>
        <fullName evidence="6">Small ribosomal subunit protein uS5m</fullName>
    </recommendedName>
    <alternativeName>
        <fullName evidence="7">28S ribosomal protein S5, mitochondrial</fullName>
    </alternativeName>
</protein>
<dbReference type="GO" id="GO:0006412">
    <property type="term" value="P:translation"/>
    <property type="evidence" value="ECO:0007669"/>
    <property type="project" value="InterPro"/>
</dbReference>
<evidence type="ECO:0000259" key="10">
    <source>
        <dbReference type="PROSITE" id="PS50881"/>
    </source>
</evidence>
<evidence type="ECO:0000256" key="7">
    <source>
        <dbReference type="ARBA" id="ARBA00041606"/>
    </source>
</evidence>
<dbReference type="STRING" id="133412.A0A1R1XTW9"/>
<accession>A0A1R1XTW9</accession>
<dbReference type="SUPFAM" id="SSF54211">
    <property type="entry name" value="Ribosomal protein S5 domain 2-like"/>
    <property type="match status" value="1"/>
</dbReference>
<dbReference type="PANTHER" id="PTHR48277:SF1">
    <property type="entry name" value="MITOCHONDRIAL RIBOSOMAL PROTEIN S5"/>
    <property type="match status" value="1"/>
</dbReference>
<reference evidence="11 12" key="1">
    <citation type="submission" date="2017-01" db="EMBL/GenBank/DDBJ databases">
        <authorList>
            <person name="Mah S.A."/>
            <person name="Swanson W.J."/>
            <person name="Moy G.W."/>
            <person name="Vacquier V.D."/>
        </authorList>
    </citation>
    <scope>NUCLEOTIDE SEQUENCE [LARGE SCALE GENOMIC DNA]</scope>
    <source>
        <strain evidence="11 12">GSMNP</strain>
    </source>
</reference>
<sequence length="301" mass="33605">MNGSIFKSAHLASRASARLFSTNGALFKSKMIPVSEAARFPDLSKIDPVYDNVNENSSVIDLWRKQLISSKSNLSDTSSATALAVEAELEKKHNIKYPSAPYHIPVEENLVDYKDAVPMGDELYWSPDLGISFADFTNLTKKVLLMRRTVQMTRKGKIPSMTALVVVGNCRGGAGYGEGKDSEAPKAILKATRKAIRNITYFHRYDDRTIYHDIYYKYKASKLFFWARKPGFGCKVNPVIHEVAKCIGIDDLAGKCRGSRNPMNVVKGTFEALASQKLPQVIARSRGIRLVDVQHTYYGKN</sequence>
<evidence type="ECO:0000256" key="6">
    <source>
        <dbReference type="ARBA" id="ARBA00039335"/>
    </source>
</evidence>
<dbReference type="PROSITE" id="PS00585">
    <property type="entry name" value="RIBOSOMAL_S5"/>
    <property type="match status" value="1"/>
</dbReference>
<feature type="domain" description="S5 DRBM" evidence="10">
    <location>
        <begin position="139"/>
        <end position="202"/>
    </location>
</feature>
<dbReference type="GO" id="GO:0003723">
    <property type="term" value="F:RNA binding"/>
    <property type="evidence" value="ECO:0007669"/>
    <property type="project" value="InterPro"/>
</dbReference>